<dbReference type="PANTHER" id="PTHR10963:SF42">
    <property type="entry name" value="PUTATIVE (AFU_ORTHOLOGUE AFUA_5G02280)-RELATED"/>
    <property type="match status" value="1"/>
</dbReference>
<keyword evidence="2" id="KW-0812">Transmembrane</keyword>
<dbReference type="EMBL" id="PKSG01000302">
    <property type="protein sequence ID" value="POR36733.1"/>
    <property type="molecule type" value="Genomic_DNA"/>
</dbReference>
<sequence>MDGRSRMRQDGHKPGDSPPEYDEIMFLRGSGDVRHAPASIPWWNPRYWRKRVWAGVAIVIVIVIVIAAAVGVSQAKKNAYPDYSPLSYSLADTYGGESFFDQFNYFTGYDKTHGFVHYVPRAEAQQRVRALKHGRGSPASYTKPSAQNLTYAAPSTAVVKVDTTVGPGSNPDALTGRFSVRLESKKTYNKGLFIFDVKHTPYACGAWPALWLTDPSHWPDNGEIDVMESINEGKDGNQMTLHSTGGCSMGVRRKQTGAPHDDDCNHDANNNAGCGVVGGSSSFGTALNSDGGSIMAVEWRDAGIRMWQFARNAVPGDVTSKQPNPAGWGTAAADFPSTNCHIGSHFRNNSIVVNIDLCGDLVYGSWDKSGCGPKNCTDLVANQPDLYKTAFWEFGSFEVYQSS</sequence>
<feature type="compositionally biased region" description="Basic and acidic residues" evidence="1">
    <location>
        <begin position="1"/>
        <end position="15"/>
    </location>
</feature>
<keyword evidence="5" id="KW-1185">Reference proteome</keyword>
<dbReference type="Gene3D" id="2.60.120.200">
    <property type="match status" value="1"/>
</dbReference>
<evidence type="ECO:0000256" key="2">
    <source>
        <dbReference type="SAM" id="Phobius"/>
    </source>
</evidence>
<reference evidence="4 5" key="1">
    <citation type="submission" date="2018-01" db="EMBL/GenBank/DDBJ databases">
        <title>Harnessing the power of phylogenomics to disentangle the directionality and signatures of interkingdom host jumping in the parasitic fungal genus Tolypocladium.</title>
        <authorList>
            <person name="Quandt C.A."/>
            <person name="Patterson W."/>
            <person name="Spatafora J.W."/>
        </authorList>
    </citation>
    <scope>NUCLEOTIDE SEQUENCE [LARGE SCALE GENOMIC DNA]</scope>
    <source>
        <strain evidence="4 5">NRBC 100945</strain>
    </source>
</reference>
<protein>
    <recommendedName>
        <fullName evidence="3">GH16 domain-containing protein</fullName>
    </recommendedName>
</protein>
<dbReference type="InterPro" id="IPR050546">
    <property type="entry name" value="Glycosyl_Hydrlase_16"/>
</dbReference>
<gene>
    <name evidence="4" type="ORF">TPAR_03033</name>
</gene>
<organism evidence="4 5">
    <name type="scientific">Tolypocladium paradoxum</name>
    <dbReference type="NCBI Taxonomy" id="94208"/>
    <lineage>
        <taxon>Eukaryota</taxon>
        <taxon>Fungi</taxon>
        <taxon>Dikarya</taxon>
        <taxon>Ascomycota</taxon>
        <taxon>Pezizomycotina</taxon>
        <taxon>Sordariomycetes</taxon>
        <taxon>Hypocreomycetidae</taxon>
        <taxon>Hypocreales</taxon>
        <taxon>Ophiocordycipitaceae</taxon>
        <taxon>Tolypocladium</taxon>
    </lineage>
</organism>
<dbReference type="OrthoDB" id="192832at2759"/>
<evidence type="ECO:0000313" key="5">
    <source>
        <dbReference type="Proteomes" id="UP000237481"/>
    </source>
</evidence>
<keyword evidence="2" id="KW-0472">Membrane</keyword>
<dbReference type="InterPro" id="IPR000757">
    <property type="entry name" value="Beta-glucanase-like"/>
</dbReference>
<feature type="region of interest" description="Disordered" evidence="1">
    <location>
        <begin position="1"/>
        <end position="21"/>
    </location>
</feature>
<name>A0A2S4L2Q8_9HYPO</name>
<dbReference type="AlphaFoldDB" id="A0A2S4L2Q8"/>
<dbReference type="Pfam" id="PF26113">
    <property type="entry name" value="GH16_XgeA"/>
    <property type="match status" value="1"/>
</dbReference>
<dbReference type="Proteomes" id="UP000237481">
    <property type="component" value="Unassembled WGS sequence"/>
</dbReference>
<keyword evidence="2" id="KW-1133">Transmembrane helix</keyword>
<feature type="transmembrane region" description="Helical" evidence="2">
    <location>
        <begin position="52"/>
        <end position="72"/>
    </location>
</feature>
<feature type="domain" description="GH16" evidence="3">
    <location>
        <begin position="81"/>
        <end position="370"/>
    </location>
</feature>
<dbReference type="CDD" id="cd02181">
    <property type="entry name" value="GH16_fungal_Lam16A_glucanase"/>
    <property type="match status" value="1"/>
</dbReference>
<dbReference type="SUPFAM" id="SSF49899">
    <property type="entry name" value="Concanavalin A-like lectins/glucanases"/>
    <property type="match status" value="1"/>
</dbReference>
<comment type="caution">
    <text evidence="4">The sequence shown here is derived from an EMBL/GenBank/DDBJ whole genome shotgun (WGS) entry which is preliminary data.</text>
</comment>
<dbReference type="PANTHER" id="PTHR10963">
    <property type="entry name" value="GLYCOSYL HYDROLASE-RELATED"/>
    <property type="match status" value="1"/>
</dbReference>
<accession>A0A2S4L2Q8</accession>
<dbReference type="InterPro" id="IPR013320">
    <property type="entry name" value="ConA-like_dom_sf"/>
</dbReference>
<evidence type="ECO:0000256" key="1">
    <source>
        <dbReference type="SAM" id="MobiDB-lite"/>
    </source>
</evidence>
<evidence type="ECO:0000313" key="4">
    <source>
        <dbReference type="EMBL" id="POR36733.1"/>
    </source>
</evidence>
<dbReference type="GO" id="GO:0009251">
    <property type="term" value="P:glucan catabolic process"/>
    <property type="evidence" value="ECO:0007669"/>
    <property type="project" value="TreeGrafter"/>
</dbReference>
<proteinExistence type="predicted"/>
<dbReference type="PROSITE" id="PS51762">
    <property type="entry name" value="GH16_2"/>
    <property type="match status" value="1"/>
</dbReference>
<dbReference type="GO" id="GO:0004553">
    <property type="term" value="F:hydrolase activity, hydrolyzing O-glycosyl compounds"/>
    <property type="evidence" value="ECO:0007669"/>
    <property type="project" value="InterPro"/>
</dbReference>
<dbReference type="STRING" id="94208.A0A2S4L2Q8"/>
<evidence type="ECO:0000259" key="3">
    <source>
        <dbReference type="PROSITE" id="PS51762"/>
    </source>
</evidence>